<name>A0A518N4V5_9GAMM</name>
<dbReference type="InterPro" id="IPR003488">
    <property type="entry name" value="DprA"/>
</dbReference>
<evidence type="ECO:0000313" key="4">
    <source>
        <dbReference type="EMBL" id="QDW66907.1"/>
    </source>
</evidence>
<dbReference type="GO" id="GO:0009294">
    <property type="term" value="P:DNA-mediated transformation"/>
    <property type="evidence" value="ECO:0007669"/>
    <property type="project" value="InterPro"/>
</dbReference>
<dbReference type="Gene3D" id="1.10.10.10">
    <property type="entry name" value="Winged helix-like DNA-binding domain superfamily/Winged helix DNA-binding domain"/>
    <property type="match status" value="1"/>
</dbReference>
<evidence type="ECO:0000259" key="2">
    <source>
        <dbReference type="Pfam" id="PF02481"/>
    </source>
</evidence>
<comment type="similarity">
    <text evidence="1">Belongs to the DprA/Smf family.</text>
</comment>
<dbReference type="KEGG" id="lug:FPZ22_08405"/>
<feature type="domain" description="DprA winged helix" evidence="3">
    <location>
        <begin position="324"/>
        <end position="377"/>
    </location>
</feature>
<dbReference type="RefSeq" id="WP_144892088.1">
    <property type="nucleotide sequence ID" value="NZ_CP042218.1"/>
</dbReference>
<dbReference type="InterPro" id="IPR041614">
    <property type="entry name" value="DprA_WH"/>
</dbReference>
<dbReference type="Pfam" id="PF17782">
    <property type="entry name" value="WHD_DprA"/>
    <property type="match status" value="1"/>
</dbReference>
<dbReference type="Gene3D" id="3.40.50.450">
    <property type="match status" value="1"/>
</dbReference>
<evidence type="ECO:0000259" key="3">
    <source>
        <dbReference type="Pfam" id="PF17782"/>
    </source>
</evidence>
<organism evidence="4 5">
    <name type="scientific">Luteimonas granuli</name>
    <dbReference type="NCBI Taxonomy" id="1176533"/>
    <lineage>
        <taxon>Bacteria</taxon>
        <taxon>Pseudomonadati</taxon>
        <taxon>Pseudomonadota</taxon>
        <taxon>Gammaproteobacteria</taxon>
        <taxon>Lysobacterales</taxon>
        <taxon>Lysobacteraceae</taxon>
        <taxon>Luteimonas</taxon>
    </lineage>
</organism>
<evidence type="ECO:0000256" key="1">
    <source>
        <dbReference type="ARBA" id="ARBA00006525"/>
    </source>
</evidence>
<dbReference type="OrthoDB" id="9785707at2"/>
<dbReference type="AlphaFoldDB" id="A0A518N4V5"/>
<dbReference type="InterPro" id="IPR036388">
    <property type="entry name" value="WH-like_DNA-bd_sf"/>
</dbReference>
<gene>
    <name evidence="4" type="primary">dprA</name>
    <name evidence="4" type="ORF">FPZ22_08405</name>
</gene>
<keyword evidence="5" id="KW-1185">Reference proteome</keyword>
<dbReference type="NCBIfam" id="TIGR00732">
    <property type="entry name" value="dprA"/>
    <property type="match status" value="1"/>
</dbReference>
<evidence type="ECO:0000313" key="5">
    <source>
        <dbReference type="Proteomes" id="UP000316584"/>
    </source>
</evidence>
<dbReference type="PANTHER" id="PTHR43022">
    <property type="entry name" value="PROTEIN SMF"/>
    <property type="match status" value="1"/>
</dbReference>
<proteinExistence type="inferred from homology"/>
<dbReference type="InterPro" id="IPR057666">
    <property type="entry name" value="DrpA_SLOG"/>
</dbReference>
<dbReference type="SUPFAM" id="SSF102405">
    <property type="entry name" value="MCP/YpsA-like"/>
    <property type="match status" value="1"/>
</dbReference>
<sequence>MDREETLALLRLIAAAGRRAPRRRLLETQGSASAALAAGRAAWRAAGLDTAQQGSLGLRSGSGADVVTAWAGWLDAAPGRRVVGWHEPDYPALLREIDSPPLALWVAGDVDLLWHPSVGVIGSRAASAGGIGNARAFARALADSGLVVVSGMAAGVDTAAHEGALAAPEGRTVAVLGTAIDRPYPRRNTGLHACIAATGAVVSELPPGAEYGRGAFPSRNRILAGLSLGVLVVEAALRSGAAITARLAAESGREVFAIPGSIHNPKARGCHRLIRDGAALVETPREVLDGLAPLAAALAHRLRGRLAAPMTCTGDTSAMAGDDGPTASPCHQRLWQALGHDPTSMDELVSRTGLTAAELGSMLPLMELEGRVAVEHGRYSRKSQ</sequence>
<feature type="domain" description="Smf/DprA SLOG" evidence="2">
    <location>
        <begin position="82"/>
        <end position="289"/>
    </location>
</feature>
<reference evidence="4 5" key="1">
    <citation type="submission" date="2019-07" db="EMBL/GenBank/DDBJ databases">
        <title>Full genome sequence of Luteimonas sp. Gr-4.</title>
        <authorList>
            <person name="Im W.-T."/>
        </authorList>
    </citation>
    <scope>NUCLEOTIDE SEQUENCE [LARGE SCALE GENOMIC DNA]</scope>
    <source>
        <strain evidence="4 5">Gr-4</strain>
    </source>
</reference>
<dbReference type="Pfam" id="PF02481">
    <property type="entry name" value="DNA_processg_A"/>
    <property type="match status" value="1"/>
</dbReference>
<dbReference type="Proteomes" id="UP000316584">
    <property type="component" value="Chromosome"/>
</dbReference>
<dbReference type="EMBL" id="CP042218">
    <property type="protein sequence ID" value="QDW66907.1"/>
    <property type="molecule type" value="Genomic_DNA"/>
</dbReference>
<accession>A0A518N4V5</accession>
<protein>
    <submittedName>
        <fullName evidence="4">DNA-protecting protein DprA</fullName>
    </submittedName>
</protein>
<dbReference type="PANTHER" id="PTHR43022:SF1">
    <property type="entry name" value="PROTEIN SMF"/>
    <property type="match status" value="1"/>
</dbReference>